<evidence type="ECO:0000259" key="2">
    <source>
        <dbReference type="Pfam" id="PF08028"/>
    </source>
</evidence>
<dbReference type="GO" id="GO:0003995">
    <property type="term" value="F:acyl-CoA dehydrogenase activity"/>
    <property type="evidence" value="ECO:0007669"/>
    <property type="project" value="TreeGrafter"/>
</dbReference>
<dbReference type="Proteomes" id="UP000184206">
    <property type="component" value="Unassembled WGS sequence"/>
</dbReference>
<dbReference type="Gene3D" id="1.20.140.10">
    <property type="entry name" value="Butyryl-CoA Dehydrogenase, subunit A, domain 3"/>
    <property type="match status" value="1"/>
</dbReference>
<dbReference type="GO" id="GO:0050660">
    <property type="term" value="F:flavin adenine dinucleotide binding"/>
    <property type="evidence" value="ECO:0007669"/>
    <property type="project" value="InterPro"/>
</dbReference>
<name>A0A1M7JJ41_9BACL</name>
<accession>A0A1M7JJ41</accession>
<gene>
    <name evidence="3" type="ORF">SAMN02745189_02304</name>
</gene>
<dbReference type="Gene3D" id="1.10.540.10">
    <property type="entry name" value="Acyl-CoA dehydrogenase/oxidase, N-terminal domain"/>
    <property type="match status" value="1"/>
</dbReference>
<keyword evidence="4" id="KW-1185">Reference proteome</keyword>
<dbReference type="InterPro" id="IPR046373">
    <property type="entry name" value="Acyl-CoA_Oxase/DH_mid-dom_sf"/>
</dbReference>
<dbReference type="Gene3D" id="2.40.110.10">
    <property type="entry name" value="Butyryl-CoA Dehydrogenase, subunit A, domain 2"/>
    <property type="match status" value="1"/>
</dbReference>
<dbReference type="InterPro" id="IPR009100">
    <property type="entry name" value="AcylCoA_DH/oxidase_NM_dom_sf"/>
</dbReference>
<dbReference type="SUPFAM" id="SSF47203">
    <property type="entry name" value="Acyl-CoA dehydrogenase C-terminal domain-like"/>
    <property type="match status" value="1"/>
</dbReference>
<dbReference type="AlphaFoldDB" id="A0A1M7JJ41"/>
<proteinExistence type="predicted"/>
<sequence length="388" mass="43247">MKAKISDEKLYNELMESAKRVGIIAEQEAVEADDNATVSENVAEAIVEGGLNRLIIPKEYGFPQIDFNTFADIVRTVGYHNLSAAWLTYFYALHNSWVAFLPKKRMDEIYEDGGLLADIFAPMGKVEKVEGGFILNGKWNFVSGINHSEWISVGATYFKEGVEAPDRIGLCMRVSDLEVIENWDSLGLRGSGSNSVAAEDLFVPDDMVISFNEMIMNRKPYKVEIDEDYLYYNVSFFPAFYVGFPAMSIGAAERAIEEFIARTKKRRRFDGTNEGESPKSQRVAAEMTLKLKAAKGLMKEYIEMLESDEGQYNPGEYNGIRVHIIQSCLEIANRAVATLGASALAKGQPLEMILRDLMAISTHVTSLYEDGIDNYGKALFGVESMAMG</sequence>
<organism evidence="3 4">
    <name type="scientific">Lacicoccus alkaliphilus DSM 16010</name>
    <dbReference type="NCBI Taxonomy" id="1123231"/>
    <lineage>
        <taxon>Bacteria</taxon>
        <taxon>Bacillati</taxon>
        <taxon>Bacillota</taxon>
        <taxon>Bacilli</taxon>
        <taxon>Bacillales</taxon>
        <taxon>Salinicoccaceae</taxon>
        <taxon>Lacicoccus</taxon>
    </lineage>
</organism>
<dbReference type="PANTHER" id="PTHR48083:SF5">
    <property type="entry name" value="NRGC PROTEIN"/>
    <property type="match status" value="1"/>
</dbReference>
<keyword evidence="1" id="KW-0560">Oxidoreductase</keyword>
<dbReference type="PANTHER" id="PTHR48083">
    <property type="entry name" value="MEDIUM-CHAIN SPECIFIC ACYL-COA DEHYDROGENASE, MITOCHONDRIAL-RELATED"/>
    <property type="match status" value="1"/>
</dbReference>
<evidence type="ECO:0000313" key="3">
    <source>
        <dbReference type="EMBL" id="SHM52507.1"/>
    </source>
</evidence>
<dbReference type="InterPro" id="IPR037069">
    <property type="entry name" value="AcylCoA_DH/ox_N_sf"/>
</dbReference>
<dbReference type="STRING" id="1123231.SAMN02745189_02304"/>
<reference evidence="3 4" key="1">
    <citation type="submission" date="2016-11" db="EMBL/GenBank/DDBJ databases">
        <authorList>
            <person name="Jaros S."/>
            <person name="Januszkiewicz K."/>
            <person name="Wedrychowicz H."/>
        </authorList>
    </citation>
    <scope>NUCLEOTIDE SEQUENCE [LARGE SCALE GENOMIC DNA]</scope>
    <source>
        <strain evidence="3 4">DSM 16010</strain>
    </source>
</reference>
<dbReference type="GO" id="GO:0005737">
    <property type="term" value="C:cytoplasm"/>
    <property type="evidence" value="ECO:0007669"/>
    <property type="project" value="TreeGrafter"/>
</dbReference>
<evidence type="ECO:0000256" key="1">
    <source>
        <dbReference type="ARBA" id="ARBA00023002"/>
    </source>
</evidence>
<dbReference type="GO" id="GO:0033539">
    <property type="term" value="P:fatty acid beta-oxidation using acyl-CoA dehydrogenase"/>
    <property type="evidence" value="ECO:0007669"/>
    <property type="project" value="TreeGrafter"/>
</dbReference>
<dbReference type="InterPro" id="IPR036250">
    <property type="entry name" value="AcylCo_DH-like_C"/>
</dbReference>
<dbReference type="RefSeq" id="WP_072710723.1">
    <property type="nucleotide sequence ID" value="NZ_FRCF01000013.1"/>
</dbReference>
<dbReference type="OrthoDB" id="1170793at2"/>
<dbReference type="Pfam" id="PF08028">
    <property type="entry name" value="Acyl-CoA_dh_2"/>
    <property type="match status" value="1"/>
</dbReference>
<evidence type="ECO:0000313" key="4">
    <source>
        <dbReference type="Proteomes" id="UP000184206"/>
    </source>
</evidence>
<dbReference type="PIRSF" id="PIRSF016578">
    <property type="entry name" value="HsaA"/>
    <property type="match status" value="1"/>
</dbReference>
<dbReference type="EMBL" id="FRCF01000013">
    <property type="protein sequence ID" value="SHM52507.1"/>
    <property type="molecule type" value="Genomic_DNA"/>
</dbReference>
<protein>
    <submittedName>
        <fullName evidence="3">Acyl-CoA dehydrogenase</fullName>
    </submittedName>
</protein>
<dbReference type="SUPFAM" id="SSF56645">
    <property type="entry name" value="Acyl-CoA dehydrogenase NM domain-like"/>
    <property type="match status" value="1"/>
</dbReference>
<dbReference type="InterPro" id="IPR013107">
    <property type="entry name" value="Acyl-CoA_DH_C"/>
</dbReference>
<dbReference type="InterPro" id="IPR050741">
    <property type="entry name" value="Acyl-CoA_dehydrogenase"/>
</dbReference>
<feature type="domain" description="Acyl-CoA dehydrogenase C-terminal" evidence="2">
    <location>
        <begin position="244"/>
        <end position="364"/>
    </location>
</feature>